<protein>
    <submittedName>
        <fullName evidence="8">Uncharacterized protein</fullName>
    </submittedName>
</protein>
<feature type="transmembrane region" description="Helical" evidence="7">
    <location>
        <begin position="304"/>
        <end position="323"/>
    </location>
</feature>
<feature type="transmembrane region" description="Helical" evidence="7">
    <location>
        <begin position="273"/>
        <end position="292"/>
    </location>
</feature>
<dbReference type="Pfam" id="PF03706">
    <property type="entry name" value="LPG_synthase_TM"/>
    <property type="match status" value="1"/>
</dbReference>
<feature type="transmembrane region" description="Helical" evidence="7">
    <location>
        <begin position="330"/>
        <end position="348"/>
    </location>
</feature>
<sequence>MTTAVTRATAETPVAPPAPAPAPVAVSVPTGAAAHVAATPAPAAPGAGETPAPSRPRVPAAVRRHFGSAAGAAILAVLLWRLGTGVFLDGLRRIDTPTLLAGLGIGLLTTVLSAWRWCLVARRLGIRLPLPGAVADYYPALFLNAALPGGVLGDVHRAVRHGRDSGDLGRGVRAVVMERTAGQLALVAAGVPVLLLLDSPVLHRTRHALAVLGPVLLGVAAVVLAVRMGRARRAVPEGAGGPAGRGAPRGRAVRAGLAEAREVLLDRKVGPGVLLSSLAVLGGYLLMFWVAARAAGAEVGPLRLLPLAMLALIAMGLPLNVGGWGPREGVTAWAFGAAGLGAGTGLSVAVVYGVLSFVAALPGALVLVARWWGGLRERRAGGSDHPVWNAPSPRSPPAPGEGRRPGQAVGSAALVTRSKYGPKESVSAASSRSPFSAEASEGRPMTPDSV</sequence>
<feature type="transmembrane region" description="Helical" evidence="7">
    <location>
        <begin position="354"/>
        <end position="373"/>
    </location>
</feature>
<feature type="compositionally biased region" description="Low complexity" evidence="6">
    <location>
        <begin position="424"/>
        <end position="439"/>
    </location>
</feature>
<feature type="region of interest" description="Disordered" evidence="6">
    <location>
        <begin position="1"/>
        <end position="20"/>
    </location>
</feature>
<evidence type="ECO:0000256" key="6">
    <source>
        <dbReference type="SAM" id="MobiDB-lite"/>
    </source>
</evidence>
<organism evidence="8 9">
    <name type="scientific">Streptomyces griseoaurantiacus M045</name>
    <dbReference type="NCBI Taxonomy" id="996637"/>
    <lineage>
        <taxon>Bacteria</taxon>
        <taxon>Bacillati</taxon>
        <taxon>Actinomycetota</taxon>
        <taxon>Actinomycetes</taxon>
        <taxon>Kitasatosporales</taxon>
        <taxon>Streptomycetaceae</taxon>
        <taxon>Streptomyces</taxon>
        <taxon>Streptomyces aurantiacus group</taxon>
    </lineage>
</organism>
<comment type="subcellular location">
    <subcellularLocation>
        <location evidence="1">Cell membrane</location>
        <topology evidence="1">Multi-pass membrane protein</topology>
    </subcellularLocation>
</comment>
<keyword evidence="9" id="KW-1185">Reference proteome</keyword>
<keyword evidence="5 7" id="KW-0472">Membrane</keyword>
<dbReference type="GO" id="GO:0005886">
    <property type="term" value="C:plasma membrane"/>
    <property type="evidence" value="ECO:0007669"/>
    <property type="project" value="UniProtKB-SubCell"/>
</dbReference>
<feature type="region of interest" description="Disordered" evidence="6">
    <location>
        <begin position="382"/>
        <end position="450"/>
    </location>
</feature>
<keyword evidence="2" id="KW-1003">Cell membrane</keyword>
<dbReference type="eggNOG" id="COG0392">
    <property type="taxonomic scope" value="Bacteria"/>
</dbReference>
<name>F3NG70_9ACTN</name>
<evidence type="ECO:0000256" key="5">
    <source>
        <dbReference type="ARBA" id="ARBA00023136"/>
    </source>
</evidence>
<comment type="caution">
    <text evidence="8">The sequence shown here is derived from an EMBL/GenBank/DDBJ whole genome shotgun (WGS) entry which is preliminary data.</text>
</comment>
<feature type="transmembrane region" description="Helical" evidence="7">
    <location>
        <begin position="66"/>
        <end position="87"/>
    </location>
</feature>
<dbReference type="Proteomes" id="UP000003022">
    <property type="component" value="Unassembled WGS sequence"/>
</dbReference>
<evidence type="ECO:0000313" key="9">
    <source>
        <dbReference type="Proteomes" id="UP000003022"/>
    </source>
</evidence>
<dbReference type="InterPro" id="IPR022791">
    <property type="entry name" value="L-PG_synthase/AglD"/>
</dbReference>
<feature type="transmembrane region" description="Helical" evidence="7">
    <location>
        <begin position="209"/>
        <end position="226"/>
    </location>
</feature>
<gene>
    <name evidence="8" type="ORF">SGM_2134</name>
</gene>
<evidence type="ECO:0000256" key="1">
    <source>
        <dbReference type="ARBA" id="ARBA00004651"/>
    </source>
</evidence>
<keyword evidence="3 7" id="KW-0812">Transmembrane</keyword>
<evidence type="ECO:0000256" key="4">
    <source>
        <dbReference type="ARBA" id="ARBA00022989"/>
    </source>
</evidence>
<feature type="compositionally biased region" description="Low complexity" evidence="6">
    <location>
        <begin position="1"/>
        <end position="13"/>
    </location>
</feature>
<feature type="transmembrane region" description="Helical" evidence="7">
    <location>
        <begin position="99"/>
        <end position="119"/>
    </location>
</feature>
<accession>F3NG70</accession>
<keyword evidence="4 7" id="KW-1133">Transmembrane helix</keyword>
<dbReference type="AlphaFoldDB" id="F3NG70"/>
<evidence type="ECO:0000313" key="8">
    <source>
        <dbReference type="EMBL" id="EGG47505.1"/>
    </source>
</evidence>
<evidence type="ECO:0000256" key="2">
    <source>
        <dbReference type="ARBA" id="ARBA00022475"/>
    </source>
</evidence>
<evidence type="ECO:0000256" key="7">
    <source>
        <dbReference type="SAM" id="Phobius"/>
    </source>
</evidence>
<dbReference type="PANTHER" id="PTHR40277:SF1">
    <property type="entry name" value="BLL5419 PROTEIN"/>
    <property type="match status" value="1"/>
</dbReference>
<evidence type="ECO:0000256" key="3">
    <source>
        <dbReference type="ARBA" id="ARBA00022692"/>
    </source>
</evidence>
<dbReference type="STRING" id="996637.SGM_2134"/>
<dbReference type="PANTHER" id="PTHR40277">
    <property type="entry name" value="BLL5419 PROTEIN"/>
    <property type="match status" value="1"/>
</dbReference>
<feature type="transmembrane region" description="Helical" evidence="7">
    <location>
        <begin position="180"/>
        <end position="197"/>
    </location>
</feature>
<proteinExistence type="predicted"/>
<reference evidence="8 9" key="1">
    <citation type="journal article" date="2011" name="J. Bacteriol.">
        <title>Draft genome sequence of the marine bacterium Streptomyces griseoaurantiacus M045, which produces novel manumycin-type antibiotics with a pABA core component.</title>
        <authorList>
            <person name="Li F."/>
            <person name="Jiang P."/>
            <person name="Zheng H."/>
            <person name="Wang S."/>
            <person name="Zhao G."/>
            <person name="Qin S."/>
            <person name="Liu Z."/>
        </authorList>
    </citation>
    <scope>NUCLEOTIDE SEQUENCE [LARGE SCALE GENOMIC DNA]</scope>
    <source>
        <strain evidence="8 9">M045</strain>
    </source>
</reference>
<dbReference type="EMBL" id="AEYX01000031">
    <property type="protein sequence ID" value="EGG47505.1"/>
    <property type="molecule type" value="Genomic_DNA"/>
</dbReference>